<organism evidence="2 3">
    <name type="scientific">Plectus sambesii</name>
    <dbReference type="NCBI Taxonomy" id="2011161"/>
    <lineage>
        <taxon>Eukaryota</taxon>
        <taxon>Metazoa</taxon>
        <taxon>Ecdysozoa</taxon>
        <taxon>Nematoda</taxon>
        <taxon>Chromadorea</taxon>
        <taxon>Plectida</taxon>
        <taxon>Plectina</taxon>
        <taxon>Plectoidea</taxon>
        <taxon>Plectidae</taxon>
        <taxon>Plectus</taxon>
    </lineage>
</organism>
<protein>
    <submittedName>
        <fullName evidence="3">Uncharacterized protein</fullName>
    </submittedName>
</protein>
<feature type="compositionally biased region" description="Polar residues" evidence="1">
    <location>
        <begin position="28"/>
        <end position="60"/>
    </location>
</feature>
<dbReference type="AlphaFoldDB" id="A0A914VFM3"/>
<evidence type="ECO:0000313" key="2">
    <source>
        <dbReference type="Proteomes" id="UP000887566"/>
    </source>
</evidence>
<sequence>MSAGASAIGRSRSSATSLAQRKSHSRQESTTSYFDQTKANKRLSNMSATSERSTNSSGSATPIVLNQEPADDNNDLMSQTTVRGCRMVTVVRALLNGPFDPSKEVVVSFTAAEFVNTRFRDQKTRLACILSY</sequence>
<feature type="compositionally biased region" description="Low complexity" evidence="1">
    <location>
        <begin position="1"/>
        <end position="17"/>
    </location>
</feature>
<proteinExistence type="predicted"/>
<dbReference type="Proteomes" id="UP000887566">
    <property type="component" value="Unplaced"/>
</dbReference>
<keyword evidence="2" id="KW-1185">Reference proteome</keyword>
<accession>A0A914VFM3</accession>
<reference evidence="3" key="1">
    <citation type="submission" date="2022-11" db="UniProtKB">
        <authorList>
            <consortium name="WormBaseParasite"/>
        </authorList>
    </citation>
    <scope>IDENTIFICATION</scope>
</reference>
<feature type="region of interest" description="Disordered" evidence="1">
    <location>
        <begin position="1"/>
        <end position="77"/>
    </location>
</feature>
<evidence type="ECO:0000313" key="3">
    <source>
        <dbReference type="WBParaSite" id="PSAMB.scaffold18962size862.g37740.t1"/>
    </source>
</evidence>
<dbReference type="WBParaSite" id="PSAMB.scaffold18962size862.g37740.t1">
    <property type="protein sequence ID" value="PSAMB.scaffold18962size862.g37740.t1"/>
    <property type="gene ID" value="PSAMB.scaffold18962size862.g37740"/>
</dbReference>
<name>A0A914VFM3_9BILA</name>
<evidence type="ECO:0000256" key="1">
    <source>
        <dbReference type="SAM" id="MobiDB-lite"/>
    </source>
</evidence>